<organism evidence="2">
    <name type="scientific">marine sediment metagenome</name>
    <dbReference type="NCBI Taxonomy" id="412755"/>
    <lineage>
        <taxon>unclassified sequences</taxon>
        <taxon>metagenomes</taxon>
        <taxon>ecological metagenomes</taxon>
    </lineage>
</organism>
<proteinExistence type="predicted"/>
<sequence>TNIHPYSQMLNQASTAILVCGDLDSEKHEGCWVQDCAAATENILHEIADQGFGGVWLGVYPRKDRVEGIRKLLRIPPGIIPFSLISIGYPVEKKTKNEFKKERIRRNY</sequence>
<comment type="caution">
    <text evidence="2">The sequence shown here is derived from an EMBL/GenBank/DDBJ whole genome shotgun (WGS) entry which is preliminary data.</text>
</comment>
<gene>
    <name evidence="2" type="ORF">S06H3_34246</name>
</gene>
<evidence type="ECO:0000259" key="1">
    <source>
        <dbReference type="Pfam" id="PF00881"/>
    </source>
</evidence>
<dbReference type="SUPFAM" id="SSF55469">
    <property type="entry name" value="FMN-dependent nitroreductase-like"/>
    <property type="match status" value="1"/>
</dbReference>
<dbReference type="PANTHER" id="PTHR23026:SF123">
    <property type="entry name" value="NAD(P)H NITROREDUCTASE RV3131-RELATED"/>
    <property type="match status" value="1"/>
</dbReference>
<dbReference type="InterPro" id="IPR050627">
    <property type="entry name" value="Nitroreductase/BluB"/>
</dbReference>
<dbReference type="AlphaFoldDB" id="X1M9T5"/>
<dbReference type="Gene3D" id="3.40.109.10">
    <property type="entry name" value="NADH Oxidase"/>
    <property type="match status" value="1"/>
</dbReference>
<evidence type="ECO:0000313" key="2">
    <source>
        <dbReference type="EMBL" id="GAI28402.1"/>
    </source>
</evidence>
<feature type="domain" description="Nitroreductase" evidence="1">
    <location>
        <begin position="7"/>
        <end position="89"/>
    </location>
</feature>
<dbReference type="PANTHER" id="PTHR23026">
    <property type="entry name" value="NADPH NITROREDUCTASE"/>
    <property type="match status" value="1"/>
</dbReference>
<name>X1M9T5_9ZZZZ</name>
<accession>X1M9T5</accession>
<dbReference type="InterPro" id="IPR029479">
    <property type="entry name" value="Nitroreductase"/>
</dbReference>
<dbReference type="Pfam" id="PF00881">
    <property type="entry name" value="Nitroreductase"/>
    <property type="match status" value="1"/>
</dbReference>
<dbReference type="EMBL" id="BARV01020534">
    <property type="protein sequence ID" value="GAI28402.1"/>
    <property type="molecule type" value="Genomic_DNA"/>
</dbReference>
<dbReference type="GO" id="GO:0016491">
    <property type="term" value="F:oxidoreductase activity"/>
    <property type="evidence" value="ECO:0007669"/>
    <property type="project" value="InterPro"/>
</dbReference>
<reference evidence="2" key="1">
    <citation type="journal article" date="2014" name="Front. Microbiol.">
        <title>High frequency of phylogenetically diverse reductive dehalogenase-homologous genes in deep subseafloor sedimentary metagenomes.</title>
        <authorList>
            <person name="Kawai M."/>
            <person name="Futagami T."/>
            <person name="Toyoda A."/>
            <person name="Takaki Y."/>
            <person name="Nishi S."/>
            <person name="Hori S."/>
            <person name="Arai W."/>
            <person name="Tsubouchi T."/>
            <person name="Morono Y."/>
            <person name="Uchiyama I."/>
            <person name="Ito T."/>
            <person name="Fujiyama A."/>
            <person name="Inagaki F."/>
            <person name="Takami H."/>
        </authorList>
    </citation>
    <scope>NUCLEOTIDE SEQUENCE</scope>
    <source>
        <strain evidence="2">Expedition CK06-06</strain>
    </source>
</reference>
<protein>
    <recommendedName>
        <fullName evidence="1">Nitroreductase domain-containing protein</fullName>
    </recommendedName>
</protein>
<dbReference type="InterPro" id="IPR000415">
    <property type="entry name" value="Nitroreductase-like"/>
</dbReference>
<feature type="non-terminal residue" evidence="2">
    <location>
        <position position="1"/>
    </location>
</feature>